<keyword evidence="2" id="KW-1185">Reference proteome</keyword>
<sequence length="80" mass="9143">MGIYDLPAMITFITNMRSQPLHTYIGHSMGSTGFYIMASERPEIARMVQMMISLAPAVFGNQVQSPIRYLAPFRREFKVK</sequence>
<evidence type="ECO:0000313" key="1">
    <source>
        <dbReference type="EMBL" id="KMQ86675.1"/>
    </source>
</evidence>
<protein>
    <submittedName>
        <fullName evidence="1">Lipase 3</fullName>
    </submittedName>
</protein>
<dbReference type="EMBL" id="LBMM01011715">
    <property type="protein sequence ID" value="KMQ86675.1"/>
    <property type="molecule type" value="Genomic_DNA"/>
</dbReference>
<dbReference type="Proteomes" id="UP000036403">
    <property type="component" value="Unassembled WGS sequence"/>
</dbReference>
<dbReference type="OrthoDB" id="6434424at2759"/>
<evidence type="ECO:0000313" key="2">
    <source>
        <dbReference type="Proteomes" id="UP000036403"/>
    </source>
</evidence>
<dbReference type="SUPFAM" id="SSF53474">
    <property type="entry name" value="alpha/beta-Hydrolases"/>
    <property type="match status" value="1"/>
</dbReference>
<organism evidence="1 2">
    <name type="scientific">Lasius niger</name>
    <name type="common">Black garden ant</name>
    <dbReference type="NCBI Taxonomy" id="67767"/>
    <lineage>
        <taxon>Eukaryota</taxon>
        <taxon>Metazoa</taxon>
        <taxon>Ecdysozoa</taxon>
        <taxon>Arthropoda</taxon>
        <taxon>Hexapoda</taxon>
        <taxon>Insecta</taxon>
        <taxon>Pterygota</taxon>
        <taxon>Neoptera</taxon>
        <taxon>Endopterygota</taxon>
        <taxon>Hymenoptera</taxon>
        <taxon>Apocrita</taxon>
        <taxon>Aculeata</taxon>
        <taxon>Formicoidea</taxon>
        <taxon>Formicidae</taxon>
        <taxon>Formicinae</taxon>
        <taxon>Lasius</taxon>
        <taxon>Lasius</taxon>
    </lineage>
</organism>
<dbReference type="PANTHER" id="PTHR11005">
    <property type="entry name" value="LYSOSOMAL ACID LIPASE-RELATED"/>
    <property type="match status" value="1"/>
</dbReference>
<dbReference type="InterPro" id="IPR029058">
    <property type="entry name" value="AB_hydrolase_fold"/>
</dbReference>
<dbReference type="AlphaFoldDB" id="A0A0J7N1Z7"/>
<accession>A0A0J7N1Z7</accession>
<comment type="caution">
    <text evidence="1">The sequence shown here is derived from an EMBL/GenBank/DDBJ whole genome shotgun (WGS) entry which is preliminary data.</text>
</comment>
<proteinExistence type="predicted"/>
<name>A0A0J7N1Z7_LASNI</name>
<dbReference type="Gene3D" id="3.40.50.1820">
    <property type="entry name" value="alpha/beta hydrolase"/>
    <property type="match status" value="1"/>
</dbReference>
<gene>
    <name evidence="1" type="ORF">RF55_14285</name>
</gene>
<reference evidence="1 2" key="1">
    <citation type="submission" date="2015-04" db="EMBL/GenBank/DDBJ databases">
        <title>Lasius niger genome sequencing.</title>
        <authorList>
            <person name="Konorov E.A."/>
            <person name="Nikitin M.A."/>
            <person name="Kirill M.V."/>
            <person name="Chang P."/>
        </authorList>
    </citation>
    <scope>NUCLEOTIDE SEQUENCE [LARGE SCALE GENOMIC DNA]</scope>
    <source>
        <tissue evidence="1">Whole</tissue>
    </source>
</reference>
<dbReference type="PaxDb" id="67767-A0A0J7N1Z7"/>
<dbReference type="STRING" id="67767.A0A0J7N1Z7"/>